<evidence type="ECO:0000313" key="1">
    <source>
        <dbReference type="EMBL" id="PZQ55263.1"/>
    </source>
</evidence>
<evidence type="ECO:0008006" key="3">
    <source>
        <dbReference type="Google" id="ProtNLM"/>
    </source>
</evidence>
<sequence>MAETQDASTGYMGEFHLGDGSPLVLKECQQVTGFDIPSEGNREQIEKTHLKSPGWRREYLSGFYEDSDFEVTLNSRPLSDTDKMLESANKAGDTRPFKCVLPEDGVPVAQITGTARCIGYSRGTLSADGVTEATATFRVVTVDDVEEYEAA</sequence>
<dbReference type="AlphaFoldDB" id="A0A2W5QKR4"/>
<accession>A0A2W5QKR4</accession>
<dbReference type="EMBL" id="QFPX01000006">
    <property type="protein sequence ID" value="PZQ55263.1"/>
    <property type="molecule type" value="Genomic_DNA"/>
</dbReference>
<reference evidence="1 2" key="1">
    <citation type="submission" date="2017-08" db="EMBL/GenBank/DDBJ databases">
        <title>Infants hospitalized years apart are colonized by the same room-sourced microbial strains.</title>
        <authorList>
            <person name="Brooks B."/>
            <person name="Olm M.R."/>
            <person name="Firek B.A."/>
            <person name="Baker R."/>
            <person name="Thomas B.C."/>
            <person name="Morowitz M.J."/>
            <person name="Banfield J.F."/>
        </authorList>
    </citation>
    <scope>NUCLEOTIDE SEQUENCE [LARGE SCALE GENOMIC DNA]</scope>
    <source>
        <strain evidence="1">S2_005_002_R2_33</strain>
    </source>
</reference>
<proteinExistence type="predicted"/>
<dbReference type="Gene3D" id="4.10.410.40">
    <property type="match status" value="1"/>
</dbReference>
<dbReference type="Proteomes" id="UP000249082">
    <property type="component" value="Unassembled WGS sequence"/>
</dbReference>
<organism evidence="1 2">
    <name type="scientific">Novosphingobium pentaromativorans</name>
    <dbReference type="NCBI Taxonomy" id="205844"/>
    <lineage>
        <taxon>Bacteria</taxon>
        <taxon>Pseudomonadati</taxon>
        <taxon>Pseudomonadota</taxon>
        <taxon>Alphaproteobacteria</taxon>
        <taxon>Sphingomonadales</taxon>
        <taxon>Sphingomonadaceae</taxon>
        <taxon>Novosphingobium</taxon>
    </lineage>
</organism>
<evidence type="ECO:0000313" key="2">
    <source>
        <dbReference type="Proteomes" id="UP000249082"/>
    </source>
</evidence>
<name>A0A2W5QKR4_9SPHN</name>
<gene>
    <name evidence="1" type="ORF">DI555_07890</name>
</gene>
<protein>
    <recommendedName>
        <fullName evidence="3">Phage tail protein</fullName>
    </recommendedName>
</protein>
<comment type="caution">
    <text evidence="1">The sequence shown here is derived from an EMBL/GenBank/DDBJ whole genome shotgun (WGS) entry which is preliminary data.</text>
</comment>